<sequence>MSSQVFPRMTSGQTDALIVCIAAMLFASFFAVVIYYVWRPRPGDSTYNPSVADESTNVGSRPAAGRRVFGIDWGRPLFRRETTLERNTFPLTSVRGIEHPRNADWINAKFRQRKGSAMKNRG</sequence>
<keyword evidence="3" id="KW-1185">Reference proteome</keyword>
<dbReference type="AlphaFoldDB" id="A0A395TB58"/>
<keyword evidence="1" id="KW-0812">Transmembrane</keyword>
<reference evidence="2 3" key="1">
    <citation type="journal article" date="2018" name="PLoS Pathog.">
        <title>Evolution of structural diversity of trichothecenes, a family of toxins produced by plant pathogenic and entomopathogenic fungi.</title>
        <authorList>
            <person name="Proctor R.H."/>
            <person name="McCormick S.P."/>
            <person name="Kim H.S."/>
            <person name="Cardoza R.E."/>
            <person name="Stanley A.M."/>
            <person name="Lindo L."/>
            <person name="Kelly A."/>
            <person name="Brown D.W."/>
            <person name="Lee T."/>
            <person name="Vaughan M.M."/>
            <person name="Alexander N.J."/>
            <person name="Busman M."/>
            <person name="Gutierrez S."/>
        </authorList>
    </citation>
    <scope>NUCLEOTIDE SEQUENCE [LARGE SCALE GENOMIC DNA]</scope>
    <source>
        <strain evidence="2 3">NRRL 20695</strain>
    </source>
</reference>
<dbReference type="OrthoDB" id="5091169at2759"/>
<dbReference type="Proteomes" id="UP000266234">
    <property type="component" value="Unassembled WGS sequence"/>
</dbReference>
<evidence type="ECO:0000256" key="1">
    <source>
        <dbReference type="SAM" id="Phobius"/>
    </source>
</evidence>
<comment type="caution">
    <text evidence="2">The sequence shown here is derived from an EMBL/GenBank/DDBJ whole genome shotgun (WGS) entry which is preliminary data.</text>
</comment>
<keyword evidence="1" id="KW-1133">Transmembrane helix</keyword>
<evidence type="ECO:0000313" key="2">
    <source>
        <dbReference type="EMBL" id="RGP81766.1"/>
    </source>
</evidence>
<keyword evidence="1" id="KW-0472">Membrane</keyword>
<name>A0A395TB58_9HYPO</name>
<organism evidence="2 3">
    <name type="scientific">Fusarium longipes</name>
    <dbReference type="NCBI Taxonomy" id="694270"/>
    <lineage>
        <taxon>Eukaryota</taxon>
        <taxon>Fungi</taxon>
        <taxon>Dikarya</taxon>
        <taxon>Ascomycota</taxon>
        <taxon>Pezizomycotina</taxon>
        <taxon>Sordariomycetes</taxon>
        <taxon>Hypocreomycetidae</taxon>
        <taxon>Hypocreales</taxon>
        <taxon>Nectriaceae</taxon>
        <taxon>Fusarium</taxon>
    </lineage>
</organism>
<evidence type="ECO:0000313" key="3">
    <source>
        <dbReference type="Proteomes" id="UP000266234"/>
    </source>
</evidence>
<proteinExistence type="predicted"/>
<feature type="transmembrane region" description="Helical" evidence="1">
    <location>
        <begin position="16"/>
        <end position="38"/>
    </location>
</feature>
<dbReference type="EMBL" id="PXOG01000002">
    <property type="protein sequence ID" value="RGP81766.1"/>
    <property type="molecule type" value="Genomic_DNA"/>
</dbReference>
<protein>
    <submittedName>
        <fullName evidence="2">Uncharacterized protein</fullName>
    </submittedName>
</protein>
<accession>A0A395TB58</accession>
<gene>
    <name evidence="2" type="ORF">FLONG3_70</name>
</gene>